<evidence type="ECO:0000313" key="1">
    <source>
        <dbReference type="EMBL" id="KKL13498.1"/>
    </source>
</evidence>
<reference evidence="1" key="1">
    <citation type="journal article" date="2015" name="Nature">
        <title>Complex archaea that bridge the gap between prokaryotes and eukaryotes.</title>
        <authorList>
            <person name="Spang A."/>
            <person name="Saw J.H."/>
            <person name="Jorgensen S.L."/>
            <person name="Zaremba-Niedzwiedzka K."/>
            <person name="Martijn J."/>
            <person name="Lind A.E."/>
            <person name="van Eijk R."/>
            <person name="Schleper C."/>
            <person name="Guy L."/>
            <person name="Ettema T.J."/>
        </authorList>
    </citation>
    <scope>NUCLEOTIDE SEQUENCE</scope>
</reference>
<sequence length="60" mass="6635">MTQAETSELIALWHTARIAGAVSDHERILWAAKEFAKTNGCPHLVAYKILSSELRGKEIA</sequence>
<comment type="caution">
    <text evidence="1">The sequence shown here is derived from an EMBL/GenBank/DDBJ whole genome shotgun (WGS) entry which is preliminary data.</text>
</comment>
<dbReference type="AlphaFoldDB" id="A0A0F9DNF4"/>
<organism evidence="1">
    <name type="scientific">marine sediment metagenome</name>
    <dbReference type="NCBI Taxonomy" id="412755"/>
    <lineage>
        <taxon>unclassified sequences</taxon>
        <taxon>metagenomes</taxon>
        <taxon>ecological metagenomes</taxon>
    </lineage>
</organism>
<dbReference type="EMBL" id="LAZR01040834">
    <property type="protein sequence ID" value="KKL13498.1"/>
    <property type="molecule type" value="Genomic_DNA"/>
</dbReference>
<protein>
    <submittedName>
        <fullName evidence="1">Uncharacterized protein</fullName>
    </submittedName>
</protein>
<accession>A0A0F9DNF4</accession>
<proteinExistence type="predicted"/>
<gene>
    <name evidence="1" type="ORF">LCGC14_2525170</name>
</gene>
<name>A0A0F9DNF4_9ZZZZ</name>